<dbReference type="HOGENOM" id="CLU_127773_0_0_1"/>
<dbReference type="InterPro" id="IPR051911">
    <property type="entry name" value="SDR_oxidoreductase"/>
</dbReference>
<name>A0A060SJ98_PYCCI</name>
<dbReference type="OrthoDB" id="2756172at2759"/>
<evidence type="ECO:0000256" key="1">
    <source>
        <dbReference type="ARBA" id="ARBA00006484"/>
    </source>
</evidence>
<dbReference type="Proteomes" id="UP000029665">
    <property type="component" value="Unassembled WGS sequence"/>
</dbReference>
<dbReference type="GO" id="GO:0016491">
    <property type="term" value="F:oxidoreductase activity"/>
    <property type="evidence" value="ECO:0007669"/>
    <property type="project" value="UniProtKB-KW"/>
</dbReference>
<evidence type="ECO:0000256" key="2">
    <source>
        <dbReference type="ARBA" id="ARBA00023002"/>
    </source>
</evidence>
<comment type="similarity">
    <text evidence="1">Belongs to the short-chain dehydrogenases/reductases (SDR) family.</text>
</comment>
<comment type="caution">
    <text evidence="3">The sequence shown here is derived from an EMBL/GenBank/DDBJ whole genome shotgun (WGS) entry which is preliminary data.</text>
</comment>
<dbReference type="Gene3D" id="3.40.50.720">
    <property type="entry name" value="NAD(P)-binding Rossmann-like Domain"/>
    <property type="match status" value="1"/>
</dbReference>
<organism evidence="3 4">
    <name type="scientific">Pycnoporus cinnabarinus</name>
    <name type="common">Cinnabar-red polypore</name>
    <name type="synonym">Trametes cinnabarina</name>
    <dbReference type="NCBI Taxonomy" id="5643"/>
    <lineage>
        <taxon>Eukaryota</taxon>
        <taxon>Fungi</taxon>
        <taxon>Dikarya</taxon>
        <taxon>Basidiomycota</taxon>
        <taxon>Agaricomycotina</taxon>
        <taxon>Agaricomycetes</taxon>
        <taxon>Polyporales</taxon>
        <taxon>Polyporaceae</taxon>
        <taxon>Trametes</taxon>
    </lineage>
</organism>
<accession>A0A060SJ98</accession>
<dbReference type="OMA" id="PSHPAYT"/>
<sequence length="141" mass="15423">MFHGLTQKLTGLGSSFAALEGLTEALVQELDPKWNIKVTLIEPGWYKTEGPANAVLLPPHPAYNSPDLPSNQIRAAWGTFDPPGDTEKAVEVFYRIAGLRDPPLHFPVGEDVLALVKNKIAQLEEVMQEYGSWSAGLRAAK</sequence>
<reference evidence="3" key="1">
    <citation type="submission" date="2014-01" db="EMBL/GenBank/DDBJ databases">
        <title>The genome of the white-rot fungus Pycnoporus cinnabarinus: a basidiomycete model with a versatile arsenal for lignocellulosic biomass breakdown.</title>
        <authorList>
            <person name="Levasseur A."/>
            <person name="Lomascolo A."/>
            <person name="Ruiz-Duenas F.J."/>
            <person name="Uzan E."/>
            <person name="Piumi F."/>
            <person name="Kues U."/>
            <person name="Ram A.F.J."/>
            <person name="Murat C."/>
            <person name="Haon M."/>
            <person name="Benoit I."/>
            <person name="Arfi Y."/>
            <person name="Chevret D."/>
            <person name="Drula E."/>
            <person name="Kwon M.J."/>
            <person name="Gouret P."/>
            <person name="Lesage-Meessen L."/>
            <person name="Lombard V."/>
            <person name="Mariette J."/>
            <person name="Noirot C."/>
            <person name="Park J."/>
            <person name="Patyshakuliyeva A."/>
            <person name="Wieneger R.A.B."/>
            <person name="Wosten H.A.B."/>
            <person name="Martin F."/>
            <person name="Coutinho P.M."/>
            <person name="de Vries R."/>
            <person name="Martinez A.T."/>
            <person name="Klopp C."/>
            <person name="Pontarotti P."/>
            <person name="Henrissat B."/>
            <person name="Record E."/>
        </authorList>
    </citation>
    <scope>NUCLEOTIDE SEQUENCE [LARGE SCALE GENOMIC DNA]</scope>
    <source>
        <strain evidence="3">BRFM137</strain>
    </source>
</reference>
<dbReference type="PANTHER" id="PTHR43976">
    <property type="entry name" value="SHORT CHAIN DEHYDROGENASE"/>
    <property type="match status" value="1"/>
</dbReference>
<dbReference type="InterPro" id="IPR036291">
    <property type="entry name" value="NAD(P)-bd_dom_sf"/>
</dbReference>
<dbReference type="AlphaFoldDB" id="A0A060SJ98"/>
<evidence type="ECO:0000313" key="3">
    <source>
        <dbReference type="EMBL" id="CDO72279.1"/>
    </source>
</evidence>
<dbReference type="SUPFAM" id="SSF51735">
    <property type="entry name" value="NAD(P)-binding Rossmann-fold domains"/>
    <property type="match status" value="1"/>
</dbReference>
<keyword evidence="2" id="KW-0560">Oxidoreductase</keyword>
<dbReference type="EMBL" id="CCBP010000111">
    <property type="protein sequence ID" value="CDO72279.1"/>
    <property type="molecule type" value="Genomic_DNA"/>
</dbReference>
<dbReference type="PANTHER" id="PTHR43976:SF16">
    <property type="entry name" value="SHORT-CHAIN DEHYDROGENASE_REDUCTASE FAMILY PROTEIN"/>
    <property type="match status" value="1"/>
</dbReference>
<gene>
    <name evidence="3" type="ORF">BN946_scf184970.g131</name>
</gene>
<protein>
    <submittedName>
        <fullName evidence="3">Uncharacterized protein</fullName>
    </submittedName>
</protein>
<proteinExistence type="inferred from homology"/>
<dbReference type="STRING" id="5643.A0A060SJ98"/>
<evidence type="ECO:0000313" key="4">
    <source>
        <dbReference type="Proteomes" id="UP000029665"/>
    </source>
</evidence>
<keyword evidence="4" id="KW-1185">Reference proteome</keyword>